<dbReference type="EMBL" id="KZ679685">
    <property type="protein sequence ID" value="PTB51777.1"/>
    <property type="molecule type" value="Genomic_DNA"/>
</dbReference>
<organism evidence="1 2">
    <name type="scientific">Trichoderma harzianum CBS 226.95</name>
    <dbReference type="NCBI Taxonomy" id="983964"/>
    <lineage>
        <taxon>Eukaryota</taxon>
        <taxon>Fungi</taxon>
        <taxon>Dikarya</taxon>
        <taxon>Ascomycota</taxon>
        <taxon>Pezizomycotina</taxon>
        <taxon>Sordariomycetes</taxon>
        <taxon>Hypocreomycetidae</taxon>
        <taxon>Hypocreales</taxon>
        <taxon>Hypocreaceae</taxon>
        <taxon>Trichoderma</taxon>
    </lineage>
</organism>
<keyword evidence="2" id="KW-1185">Reference proteome</keyword>
<dbReference type="AlphaFoldDB" id="A0A2T4A3X6"/>
<evidence type="ECO:0000313" key="2">
    <source>
        <dbReference type="Proteomes" id="UP000241690"/>
    </source>
</evidence>
<reference evidence="1 2" key="1">
    <citation type="submission" date="2016-07" db="EMBL/GenBank/DDBJ databases">
        <title>Multiple horizontal gene transfer events from other fungi enriched the ability of initially mycotrophic Trichoderma (Ascomycota) to feed on dead plant biomass.</title>
        <authorList>
            <consortium name="DOE Joint Genome Institute"/>
            <person name="Aerts A."/>
            <person name="Atanasova L."/>
            <person name="Chenthamara K."/>
            <person name="Zhang J."/>
            <person name="Grujic M."/>
            <person name="Henrissat B."/>
            <person name="Kuo A."/>
            <person name="Salamov A."/>
            <person name="Lipzen A."/>
            <person name="Labutti K."/>
            <person name="Barry K."/>
            <person name="Miao Y."/>
            <person name="Rahimi M.J."/>
            <person name="Shen Q."/>
            <person name="Grigoriev I.V."/>
            <person name="Kubicek C.P."/>
            <person name="Druzhinina I.S."/>
        </authorList>
    </citation>
    <scope>NUCLEOTIDE SEQUENCE [LARGE SCALE GENOMIC DNA]</scope>
    <source>
        <strain evidence="1 2">CBS 226.95</strain>
    </source>
</reference>
<name>A0A2T4A3X6_TRIHA</name>
<protein>
    <submittedName>
        <fullName evidence="1">Uncharacterized protein</fullName>
    </submittedName>
</protein>
<gene>
    <name evidence="1" type="ORF">M431DRAFT_226785</name>
</gene>
<dbReference type="GeneID" id="36622173"/>
<dbReference type="RefSeq" id="XP_024771454.1">
    <property type="nucleotide sequence ID" value="XM_024913611.1"/>
</dbReference>
<evidence type="ECO:0000313" key="1">
    <source>
        <dbReference type="EMBL" id="PTB51777.1"/>
    </source>
</evidence>
<sequence>MLLSSISRPGVVSRAEIGTEAAYVNSYNMPVLLFAHLLHLDRPLPYFLSAQFTVERFIPGPDDCRLAITGKVWLLRPAPGKSLSSSRVSAGVAPYLHPFALLVHPFFSSPPGQETHDVGPEPSISSSSATWCRCGFVACYNDYGQGYLLGTFILVALRPKTLPFRGLHIHTHHPGNT</sequence>
<proteinExistence type="predicted"/>
<dbReference type="Proteomes" id="UP000241690">
    <property type="component" value="Unassembled WGS sequence"/>
</dbReference>
<accession>A0A2T4A3X6</accession>